<dbReference type="GO" id="GO:0032259">
    <property type="term" value="P:methylation"/>
    <property type="evidence" value="ECO:0007669"/>
    <property type="project" value="UniProtKB-KW"/>
</dbReference>
<evidence type="ECO:0000256" key="4">
    <source>
        <dbReference type="ARBA" id="ARBA00022679"/>
    </source>
</evidence>
<evidence type="ECO:0000256" key="1">
    <source>
        <dbReference type="ARBA" id="ARBA00006594"/>
    </source>
</evidence>
<keyword evidence="5 8" id="KW-0949">S-adenosyl-L-methionine</keyword>
<evidence type="ECO:0000256" key="6">
    <source>
        <dbReference type="ARBA" id="ARBA00047942"/>
    </source>
</evidence>
<evidence type="ECO:0000256" key="7">
    <source>
        <dbReference type="PIRSR" id="PIRSR000398-1"/>
    </source>
</evidence>
<dbReference type="EC" id="2.1.1.72" evidence="2 8"/>
<reference evidence="9 10" key="1">
    <citation type="submission" date="2019-10" db="EMBL/GenBank/DDBJ databases">
        <title>Epibacterium sp. nov., isolated from seawater.</title>
        <authorList>
            <person name="Zhang X."/>
            <person name="Li N."/>
        </authorList>
    </citation>
    <scope>NUCLEOTIDE SEQUENCE [LARGE SCALE GENOMIC DNA]</scope>
    <source>
        <strain evidence="9 10">SM1979</strain>
    </source>
</reference>
<comment type="caution">
    <text evidence="9">The sequence shown here is derived from an EMBL/GenBank/DDBJ whole genome shotgun (WGS) entry which is preliminary data.</text>
</comment>
<organism evidence="9 10">
    <name type="scientific">Tritonibacter litoralis</name>
    <dbReference type="NCBI Taxonomy" id="2662264"/>
    <lineage>
        <taxon>Bacteria</taxon>
        <taxon>Pseudomonadati</taxon>
        <taxon>Pseudomonadota</taxon>
        <taxon>Alphaproteobacteria</taxon>
        <taxon>Rhodobacterales</taxon>
        <taxon>Paracoccaceae</taxon>
        <taxon>Tritonibacter</taxon>
    </lineage>
</organism>
<feature type="binding site" evidence="7">
    <location>
        <position position="188"/>
    </location>
    <ligand>
        <name>S-adenosyl-L-methionine</name>
        <dbReference type="ChEBI" id="CHEBI:59789"/>
    </ligand>
</feature>
<dbReference type="InterPro" id="IPR023095">
    <property type="entry name" value="Ade_MeTrfase_dom_2"/>
</dbReference>
<dbReference type="GO" id="GO:0009007">
    <property type="term" value="F:site-specific DNA-methyltransferase (adenine-specific) activity"/>
    <property type="evidence" value="ECO:0007669"/>
    <property type="project" value="UniProtKB-UniRule"/>
</dbReference>
<comment type="catalytic activity">
    <reaction evidence="6 8">
        <text>a 2'-deoxyadenosine in DNA + S-adenosyl-L-methionine = an N(6)-methyl-2'-deoxyadenosine in DNA + S-adenosyl-L-homocysteine + H(+)</text>
        <dbReference type="Rhea" id="RHEA:15197"/>
        <dbReference type="Rhea" id="RHEA-COMP:12418"/>
        <dbReference type="Rhea" id="RHEA-COMP:12419"/>
        <dbReference type="ChEBI" id="CHEBI:15378"/>
        <dbReference type="ChEBI" id="CHEBI:57856"/>
        <dbReference type="ChEBI" id="CHEBI:59789"/>
        <dbReference type="ChEBI" id="CHEBI:90615"/>
        <dbReference type="ChEBI" id="CHEBI:90616"/>
        <dbReference type="EC" id="2.1.1.72"/>
    </reaction>
</comment>
<feature type="binding site" evidence="7">
    <location>
        <position position="20"/>
    </location>
    <ligand>
        <name>S-adenosyl-L-methionine</name>
        <dbReference type="ChEBI" id="CHEBI:59789"/>
    </ligand>
</feature>
<dbReference type="PANTHER" id="PTHR30481:SF3">
    <property type="entry name" value="DNA ADENINE METHYLASE"/>
    <property type="match status" value="1"/>
</dbReference>
<dbReference type="InterPro" id="IPR002052">
    <property type="entry name" value="DNA_methylase_N6_adenine_CS"/>
</dbReference>
<accession>A0A843YIK3</accession>
<gene>
    <name evidence="9" type="ORF">GFB49_13585</name>
</gene>
<name>A0A843YIK3_9RHOB</name>
<dbReference type="PANTHER" id="PTHR30481">
    <property type="entry name" value="DNA ADENINE METHYLASE"/>
    <property type="match status" value="1"/>
</dbReference>
<dbReference type="InterPro" id="IPR012263">
    <property type="entry name" value="M_m6A_EcoRV"/>
</dbReference>
<feature type="binding site" evidence="7">
    <location>
        <position position="64"/>
    </location>
    <ligand>
        <name>S-adenosyl-L-methionine</name>
        <dbReference type="ChEBI" id="CHEBI:59789"/>
    </ligand>
</feature>
<comment type="similarity">
    <text evidence="1 8">Belongs to the N(4)/N(6)-methyltransferase family.</text>
</comment>
<evidence type="ECO:0000256" key="3">
    <source>
        <dbReference type="ARBA" id="ARBA00022603"/>
    </source>
</evidence>
<evidence type="ECO:0000313" key="10">
    <source>
        <dbReference type="Proteomes" id="UP000444174"/>
    </source>
</evidence>
<dbReference type="GO" id="GO:0006298">
    <property type="term" value="P:mismatch repair"/>
    <property type="evidence" value="ECO:0007669"/>
    <property type="project" value="TreeGrafter"/>
</dbReference>
<dbReference type="AlphaFoldDB" id="A0A843YIK3"/>
<protein>
    <recommendedName>
        <fullName evidence="2 8">Site-specific DNA-methyltransferase (adenine-specific)</fullName>
        <ecNumber evidence="2 8">2.1.1.72</ecNumber>
    </recommendedName>
</protein>
<dbReference type="Gene3D" id="1.10.1020.10">
    <property type="entry name" value="Adenine-specific Methyltransferase, Domain 2"/>
    <property type="match status" value="1"/>
</dbReference>
<dbReference type="GO" id="GO:0043565">
    <property type="term" value="F:sequence-specific DNA binding"/>
    <property type="evidence" value="ECO:0007669"/>
    <property type="project" value="TreeGrafter"/>
</dbReference>
<dbReference type="PRINTS" id="PR00505">
    <property type="entry name" value="D12N6MTFRASE"/>
</dbReference>
<keyword evidence="4 8" id="KW-0808">Transferase</keyword>
<dbReference type="GO" id="GO:1904047">
    <property type="term" value="F:S-adenosyl-L-methionine binding"/>
    <property type="evidence" value="ECO:0007669"/>
    <property type="project" value="TreeGrafter"/>
</dbReference>
<evidence type="ECO:0000256" key="5">
    <source>
        <dbReference type="ARBA" id="ARBA00022691"/>
    </source>
</evidence>
<dbReference type="EMBL" id="WIBF01000008">
    <property type="protein sequence ID" value="MQQ09495.1"/>
    <property type="molecule type" value="Genomic_DNA"/>
</dbReference>
<evidence type="ECO:0000256" key="2">
    <source>
        <dbReference type="ARBA" id="ARBA00011900"/>
    </source>
</evidence>
<sequence length="275" mass="32480">MRFEEKKTALKAHQTKPIRWAGSKLPIASRLERYIDFDKEYYEPFAGSAVLFFRNSPRDAYLNDLNGSLVDFYRDARTHPEKLWKTYSTLPADKETYYWVRSEFNRLRKCVRRSAYFLYLNHLCFNGIYRTNLKNQFNTPFGGGRLKLIDQESFFGFSELIRDVEFHSLDFENFLTLVKPRSGTVYMDPPYYTEGQRVFREYGPKTFSHDDLIRLSDSARKWANRGCRVVVSYRECPEFRDLFGDCIQEEVSVSRNVGGFKSRRNSQKELIAVLA</sequence>
<proteinExistence type="inferred from homology"/>
<dbReference type="InterPro" id="IPR012327">
    <property type="entry name" value="MeTrfase_D12"/>
</dbReference>
<dbReference type="Pfam" id="PF02086">
    <property type="entry name" value="MethyltransfD12"/>
    <property type="match status" value="1"/>
</dbReference>
<dbReference type="PROSITE" id="PS00092">
    <property type="entry name" value="N6_MTASE"/>
    <property type="match status" value="1"/>
</dbReference>
<keyword evidence="3 8" id="KW-0489">Methyltransferase</keyword>
<evidence type="ECO:0000313" key="9">
    <source>
        <dbReference type="EMBL" id="MQQ09495.1"/>
    </source>
</evidence>
<evidence type="ECO:0000256" key="8">
    <source>
        <dbReference type="RuleBase" id="RU361257"/>
    </source>
</evidence>
<dbReference type="Gene3D" id="3.40.50.150">
    <property type="entry name" value="Vaccinia Virus protein VP39"/>
    <property type="match status" value="1"/>
</dbReference>
<dbReference type="SUPFAM" id="SSF53335">
    <property type="entry name" value="S-adenosyl-L-methionine-dependent methyltransferases"/>
    <property type="match status" value="1"/>
</dbReference>
<feature type="binding site" evidence="7">
    <location>
        <position position="24"/>
    </location>
    <ligand>
        <name>S-adenosyl-L-methionine</name>
        <dbReference type="ChEBI" id="CHEBI:59789"/>
    </ligand>
</feature>
<dbReference type="InterPro" id="IPR029063">
    <property type="entry name" value="SAM-dependent_MTases_sf"/>
</dbReference>
<dbReference type="GO" id="GO:0009307">
    <property type="term" value="P:DNA restriction-modification system"/>
    <property type="evidence" value="ECO:0007669"/>
    <property type="project" value="InterPro"/>
</dbReference>
<keyword evidence="10" id="KW-1185">Reference proteome</keyword>
<dbReference type="PIRSF" id="PIRSF000398">
    <property type="entry name" value="M_m6A_EcoRV"/>
    <property type="match status" value="1"/>
</dbReference>
<dbReference type="NCBIfam" id="TIGR00571">
    <property type="entry name" value="dam"/>
    <property type="match status" value="1"/>
</dbReference>
<dbReference type="Proteomes" id="UP000444174">
    <property type="component" value="Unassembled WGS sequence"/>
</dbReference>